<keyword evidence="1" id="KW-0812">Transmembrane</keyword>
<name>A0A914L169_MELIC</name>
<keyword evidence="2" id="KW-1185">Reference proteome</keyword>
<evidence type="ECO:0000313" key="2">
    <source>
        <dbReference type="Proteomes" id="UP000887563"/>
    </source>
</evidence>
<dbReference type="WBParaSite" id="Minc3s00173g06729">
    <property type="protein sequence ID" value="Minc3s00173g06729"/>
    <property type="gene ID" value="Minc3s00173g06729"/>
</dbReference>
<feature type="transmembrane region" description="Helical" evidence="1">
    <location>
        <begin position="48"/>
        <end position="68"/>
    </location>
</feature>
<accession>A0A914L169</accession>
<evidence type="ECO:0000313" key="3">
    <source>
        <dbReference type="WBParaSite" id="Minc3s00173g06729"/>
    </source>
</evidence>
<evidence type="ECO:0000256" key="1">
    <source>
        <dbReference type="SAM" id="Phobius"/>
    </source>
</evidence>
<sequence length="75" mass="8728">MDNSLPASVLLNIEKKVILQWALKISKKDINTHKIRVIIRIISNRLKIVFLFITIIHIILIPTAVQILNLKFWLS</sequence>
<protein>
    <submittedName>
        <fullName evidence="3">Uncharacterized protein</fullName>
    </submittedName>
</protein>
<keyword evidence="1" id="KW-1133">Transmembrane helix</keyword>
<dbReference type="AlphaFoldDB" id="A0A914L169"/>
<organism evidence="2 3">
    <name type="scientific">Meloidogyne incognita</name>
    <name type="common">Southern root-knot nematode worm</name>
    <name type="synonym">Oxyuris incognita</name>
    <dbReference type="NCBI Taxonomy" id="6306"/>
    <lineage>
        <taxon>Eukaryota</taxon>
        <taxon>Metazoa</taxon>
        <taxon>Ecdysozoa</taxon>
        <taxon>Nematoda</taxon>
        <taxon>Chromadorea</taxon>
        <taxon>Rhabditida</taxon>
        <taxon>Tylenchina</taxon>
        <taxon>Tylenchomorpha</taxon>
        <taxon>Tylenchoidea</taxon>
        <taxon>Meloidogynidae</taxon>
        <taxon>Meloidogyninae</taxon>
        <taxon>Meloidogyne</taxon>
        <taxon>Meloidogyne incognita group</taxon>
    </lineage>
</organism>
<proteinExistence type="predicted"/>
<keyword evidence="1" id="KW-0472">Membrane</keyword>
<reference evidence="3" key="1">
    <citation type="submission" date="2022-11" db="UniProtKB">
        <authorList>
            <consortium name="WormBaseParasite"/>
        </authorList>
    </citation>
    <scope>IDENTIFICATION</scope>
</reference>
<dbReference type="Proteomes" id="UP000887563">
    <property type="component" value="Unplaced"/>
</dbReference>